<evidence type="ECO:0000313" key="4">
    <source>
        <dbReference type="Proteomes" id="UP000015101"/>
    </source>
</evidence>
<evidence type="ECO:0000313" key="3">
    <source>
        <dbReference type="EnsemblMetazoa" id="HelroP184327"/>
    </source>
</evidence>
<dbReference type="KEGG" id="hro:HELRODRAFT_184327"/>
<dbReference type="EMBL" id="AMQM01009684">
    <property type="status" value="NOT_ANNOTATED_CDS"/>
    <property type="molecule type" value="Genomic_DNA"/>
</dbReference>
<dbReference type="PROSITE" id="PS50835">
    <property type="entry name" value="IG_LIKE"/>
    <property type="match status" value="1"/>
</dbReference>
<reference evidence="2 4" key="2">
    <citation type="journal article" date="2013" name="Nature">
        <title>Insights into bilaterian evolution from three spiralian genomes.</title>
        <authorList>
            <person name="Simakov O."/>
            <person name="Marletaz F."/>
            <person name="Cho S.J."/>
            <person name="Edsinger-Gonzales E."/>
            <person name="Havlak P."/>
            <person name="Hellsten U."/>
            <person name="Kuo D.H."/>
            <person name="Larsson T."/>
            <person name="Lv J."/>
            <person name="Arendt D."/>
            <person name="Savage R."/>
            <person name="Osoegawa K."/>
            <person name="de Jong P."/>
            <person name="Grimwood J."/>
            <person name="Chapman J.A."/>
            <person name="Shapiro H."/>
            <person name="Aerts A."/>
            <person name="Otillar R.P."/>
            <person name="Terry A.Y."/>
            <person name="Boore J.L."/>
            <person name="Grigoriev I.V."/>
            <person name="Lindberg D.R."/>
            <person name="Seaver E.C."/>
            <person name="Weisblat D.A."/>
            <person name="Putnam N.H."/>
            <person name="Rokhsar D.S."/>
        </authorList>
    </citation>
    <scope>NUCLEOTIDE SEQUENCE</scope>
</reference>
<reference evidence="3" key="3">
    <citation type="submission" date="2015-06" db="UniProtKB">
        <authorList>
            <consortium name="EnsemblMetazoa"/>
        </authorList>
    </citation>
    <scope>IDENTIFICATION</scope>
</reference>
<dbReference type="Gene3D" id="2.60.40.10">
    <property type="entry name" value="Immunoglobulins"/>
    <property type="match status" value="2"/>
</dbReference>
<dbReference type="EMBL" id="AMQM01009685">
    <property type="status" value="NOT_ANNOTATED_CDS"/>
    <property type="molecule type" value="Genomic_DNA"/>
</dbReference>
<dbReference type="GeneID" id="20209502"/>
<dbReference type="HOGENOM" id="CLU_1623107_0_0_1"/>
<evidence type="ECO:0000313" key="2">
    <source>
        <dbReference type="EMBL" id="ESO01203.1"/>
    </source>
</evidence>
<feature type="domain" description="Ig-like" evidence="1">
    <location>
        <begin position="57"/>
        <end position="92"/>
    </location>
</feature>
<proteinExistence type="predicted"/>
<dbReference type="InterPro" id="IPR036179">
    <property type="entry name" value="Ig-like_dom_sf"/>
</dbReference>
<gene>
    <name evidence="3" type="primary">20209502</name>
    <name evidence="2" type="ORF">HELRODRAFT_184327</name>
</gene>
<dbReference type="RefSeq" id="XP_009020699.1">
    <property type="nucleotide sequence ID" value="XM_009022451.1"/>
</dbReference>
<dbReference type="CTD" id="20209502"/>
<reference evidence="4" key="1">
    <citation type="submission" date="2012-12" db="EMBL/GenBank/DDBJ databases">
        <authorList>
            <person name="Hellsten U."/>
            <person name="Grimwood J."/>
            <person name="Chapman J.A."/>
            <person name="Shapiro H."/>
            <person name="Aerts A."/>
            <person name="Otillar R.P."/>
            <person name="Terry A.Y."/>
            <person name="Boore J.L."/>
            <person name="Simakov O."/>
            <person name="Marletaz F."/>
            <person name="Cho S.-J."/>
            <person name="Edsinger-Gonzales E."/>
            <person name="Havlak P."/>
            <person name="Kuo D.-H."/>
            <person name="Larsson T."/>
            <person name="Lv J."/>
            <person name="Arendt D."/>
            <person name="Savage R."/>
            <person name="Osoegawa K."/>
            <person name="de Jong P."/>
            <person name="Lindberg D.R."/>
            <person name="Seaver E.C."/>
            <person name="Weisblat D.A."/>
            <person name="Putnam N.H."/>
            <person name="Grigoriev I.V."/>
            <person name="Rokhsar D.S."/>
        </authorList>
    </citation>
    <scope>NUCLEOTIDE SEQUENCE</scope>
</reference>
<protein>
    <recommendedName>
        <fullName evidence="1">Ig-like domain-containing protein</fullName>
    </recommendedName>
</protein>
<sequence>MTYWLLINEKHSKAWQRKQTFYDVQLEDTGNYTCEIRTRKGQSLARVTHHVIVIDPPKIICPNVYVTYGERMVNVTCHVISRPQPIEIVWFKYQPMSGNMVSLKETNGAKGHDDNWVIKRAWTHDGHLKTTLFFRKIKVESFETFLLVVRNPVHASNQSVKLFQ</sequence>
<dbReference type="AlphaFoldDB" id="T1FL03"/>
<organism evidence="3 4">
    <name type="scientific">Helobdella robusta</name>
    <name type="common">Californian leech</name>
    <dbReference type="NCBI Taxonomy" id="6412"/>
    <lineage>
        <taxon>Eukaryota</taxon>
        <taxon>Metazoa</taxon>
        <taxon>Spiralia</taxon>
        <taxon>Lophotrochozoa</taxon>
        <taxon>Annelida</taxon>
        <taxon>Clitellata</taxon>
        <taxon>Hirudinea</taxon>
        <taxon>Rhynchobdellida</taxon>
        <taxon>Glossiphoniidae</taxon>
        <taxon>Helobdella</taxon>
    </lineage>
</organism>
<dbReference type="InterPro" id="IPR007110">
    <property type="entry name" value="Ig-like_dom"/>
</dbReference>
<dbReference type="SUPFAM" id="SSF48726">
    <property type="entry name" value="Immunoglobulin"/>
    <property type="match status" value="2"/>
</dbReference>
<dbReference type="EnsemblMetazoa" id="HelroT184327">
    <property type="protein sequence ID" value="HelroP184327"/>
    <property type="gene ID" value="HelroG184327"/>
</dbReference>
<name>T1FL03_HELRO</name>
<dbReference type="EMBL" id="KB096793">
    <property type="protein sequence ID" value="ESO01203.1"/>
    <property type="molecule type" value="Genomic_DNA"/>
</dbReference>
<dbReference type="InParanoid" id="T1FL03"/>
<dbReference type="Proteomes" id="UP000015101">
    <property type="component" value="Unassembled WGS sequence"/>
</dbReference>
<accession>T1FL03</accession>
<dbReference type="InterPro" id="IPR013783">
    <property type="entry name" value="Ig-like_fold"/>
</dbReference>
<dbReference type="EMBL" id="AMQM01009686">
    <property type="status" value="NOT_ANNOTATED_CDS"/>
    <property type="molecule type" value="Genomic_DNA"/>
</dbReference>
<evidence type="ECO:0000259" key="1">
    <source>
        <dbReference type="PROSITE" id="PS50835"/>
    </source>
</evidence>
<dbReference type="OrthoDB" id="190835at2759"/>
<keyword evidence="4" id="KW-1185">Reference proteome</keyword>